<keyword evidence="1" id="KW-0732">Signal</keyword>
<dbReference type="Proteomes" id="UP000095463">
    <property type="component" value="Unassembled WGS sequence"/>
</dbReference>
<feature type="chain" id="PRO_5009190520" evidence="1">
    <location>
        <begin position="27"/>
        <end position="125"/>
    </location>
</feature>
<evidence type="ECO:0000313" key="3">
    <source>
        <dbReference type="Proteomes" id="UP000095463"/>
    </source>
</evidence>
<accession>A0A1E5XTM4</accession>
<protein>
    <submittedName>
        <fullName evidence="2">Uncharacterized protein</fullName>
    </submittedName>
</protein>
<evidence type="ECO:0000256" key="1">
    <source>
        <dbReference type="SAM" id="SignalP"/>
    </source>
</evidence>
<gene>
    <name evidence="2" type="ORF">VW23_013945</name>
</gene>
<proteinExistence type="predicted"/>
<sequence>MRVAASNLRPAAAAIILTLPITPVQASAPCPYVFSSGVEGIVLVEDAVVLYFVGAGPPDRCPIVGHEGSIVSVDCGYSTWTFQLISSVPDGETNIMVIGKGSDGAPIPGPLYKRCDVDPESLGFD</sequence>
<organism evidence="2 3">
    <name type="scientific">Devosia insulae DS-56</name>
    <dbReference type="NCBI Taxonomy" id="1116389"/>
    <lineage>
        <taxon>Bacteria</taxon>
        <taxon>Pseudomonadati</taxon>
        <taxon>Pseudomonadota</taxon>
        <taxon>Alphaproteobacteria</taxon>
        <taxon>Hyphomicrobiales</taxon>
        <taxon>Devosiaceae</taxon>
        <taxon>Devosia</taxon>
    </lineage>
</organism>
<feature type="signal peptide" evidence="1">
    <location>
        <begin position="1"/>
        <end position="26"/>
    </location>
</feature>
<reference evidence="2 3" key="1">
    <citation type="journal article" date="2015" name="Genome Announc.">
        <title>Genome Assemblies of Three Soil-Associated Devosia species: D. insulae, D. limi, and D. soli.</title>
        <authorList>
            <person name="Hassan Y.I."/>
            <person name="Lepp D."/>
            <person name="Zhou T."/>
        </authorList>
    </citation>
    <scope>NUCLEOTIDE SEQUENCE [LARGE SCALE GENOMIC DNA]</scope>
    <source>
        <strain evidence="2 3">DS-56</strain>
    </source>
</reference>
<dbReference type="EMBL" id="LAJE02000110">
    <property type="protein sequence ID" value="OEO31942.1"/>
    <property type="molecule type" value="Genomic_DNA"/>
</dbReference>
<keyword evidence="3" id="KW-1185">Reference proteome</keyword>
<comment type="caution">
    <text evidence="2">The sequence shown here is derived from an EMBL/GenBank/DDBJ whole genome shotgun (WGS) entry which is preliminary data.</text>
</comment>
<name>A0A1E5XTM4_9HYPH</name>
<evidence type="ECO:0000313" key="2">
    <source>
        <dbReference type="EMBL" id="OEO31942.1"/>
    </source>
</evidence>
<dbReference type="AlphaFoldDB" id="A0A1E5XTM4"/>